<sequence>MIKRENDEAKKEPISQMDNDPFDLSWQNLKQSITDGSHQLKIVAVNRTTGNTTDHEYHAIELKLQALSGNFEQFSVKIFVDNRTDDTPFGLMLRALQAYCEPKGIQVPNLDQLVGSTLFGEVSKVGNYRQLQVIKFNSFSRLDGGKNDDK</sequence>
<dbReference type="PATRIC" id="fig|913848.6.peg.1141"/>
<proteinExistence type="predicted"/>
<comment type="caution">
    <text evidence="2">The sequence shown here is derived from an EMBL/GenBank/DDBJ whole genome shotgun (WGS) entry which is preliminary data.</text>
</comment>
<dbReference type="EMBL" id="AZCN01000029">
    <property type="protein sequence ID" value="KRK16703.1"/>
    <property type="molecule type" value="Genomic_DNA"/>
</dbReference>
<dbReference type="Proteomes" id="UP000051181">
    <property type="component" value="Unassembled WGS sequence"/>
</dbReference>
<evidence type="ECO:0000313" key="2">
    <source>
        <dbReference type="EMBL" id="KRK16703.1"/>
    </source>
</evidence>
<evidence type="ECO:0000313" key="3">
    <source>
        <dbReference type="Proteomes" id="UP000051181"/>
    </source>
</evidence>
<accession>A0A0R1F4F4</accession>
<dbReference type="GeneID" id="65917832"/>
<dbReference type="AlphaFoldDB" id="A0A0R1F4F4"/>
<dbReference type="RefSeq" id="WP_010008929.1">
    <property type="nucleotide sequence ID" value="NZ_AZCN01000029.1"/>
</dbReference>
<evidence type="ECO:0008006" key="4">
    <source>
        <dbReference type="Google" id="ProtNLM"/>
    </source>
</evidence>
<name>A0A0R1F4F4_9LACO</name>
<protein>
    <recommendedName>
        <fullName evidence="4">DUF669 domain-containing protein</fullName>
    </recommendedName>
</protein>
<organism evidence="2 3">
    <name type="scientific">Loigolactobacillus coryniformis subsp. coryniformis KCTC 3167 = DSM 20001</name>
    <dbReference type="NCBI Taxonomy" id="913848"/>
    <lineage>
        <taxon>Bacteria</taxon>
        <taxon>Bacillati</taxon>
        <taxon>Bacillota</taxon>
        <taxon>Bacilli</taxon>
        <taxon>Lactobacillales</taxon>
        <taxon>Lactobacillaceae</taxon>
        <taxon>Loigolactobacillus</taxon>
    </lineage>
</organism>
<feature type="region of interest" description="Disordered" evidence="1">
    <location>
        <begin position="1"/>
        <end position="21"/>
    </location>
</feature>
<reference evidence="2 3" key="1">
    <citation type="journal article" date="2015" name="Genome Announc.">
        <title>Expanding the biotechnology potential of lactobacilli through comparative genomics of 213 strains and associated genera.</title>
        <authorList>
            <person name="Sun Z."/>
            <person name="Harris H.M."/>
            <person name="McCann A."/>
            <person name="Guo C."/>
            <person name="Argimon S."/>
            <person name="Zhang W."/>
            <person name="Yang X."/>
            <person name="Jeffery I.B."/>
            <person name="Cooney J.C."/>
            <person name="Kagawa T.F."/>
            <person name="Liu W."/>
            <person name="Song Y."/>
            <person name="Salvetti E."/>
            <person name="Wrobel A."/>
            <person name="Rasinkangas P."/>
            <person name="Parkhill J."/>
            <person name="Rea M.C."/>
            <person name="O'Sullivan O."/>
            <person name="Ritari J."/>
            <person name="Douillard F.P."/>
            <person name="Paul Ross R."/>
            <person name="Yang R."/>
            <person name="Briner A.E."/>
            <person name="Felis G.E."/>
            <person name="de Vos W.M."/>
            <person name="Barrangou R."/>
            <person name="Klaenhammer T.R."/>
            <person name="Caufield P.W."/>
            <person name="Cui Y."/>
            <person name="Zhang H."/>
            <person name="O'Toole P.W."/>
        </authorList>
    </citation>
    <scope>NUCLEOTIDE SEQUENCE [LARGE SCALE GENOMIC DNA]</scope>
    <source>
        <strain evidence="2 3">DSM 20001</strain>
    </source>
</reference>
<feature type="compositionally biased region" description="Basic and acidic residues" evidence="1">
    <location>
        <begin position="1"/>
        <end position="13"/>
    </location>
</feature>
<evidence type="ECO:0000256" key="1">
    <source>
        <dbReference type="SAM" id="MobiDB-lite"/>
    </source>
</evidence>
<gene>
    <name evidence="2" type="ORF">FD22_GL001106</name>
</gene>